<comment type="caution">
    <text evidence="3">The sequence shown here is derived from an EMBL/GenBank/DDBJ whole genome shotgun (WGS) entry which is preliminary data.</text>
</comment>
<feature type="region of interest" description="Disordered" evidence="1">
    <location>
        <begin position="59"/>
        <end position="83"/>
    </location>
</feature>
<dbReference type="EMBL" id="JALJOT010000004">
    <property type="protein sequence ID" value="KAK9916148.1"/>
    <property type="molecule type" value="Genomic_DNA"/>
</dbReference>
<dbReference type="Proteomes" id="UP001491310">
    <property type="component" value="Unassembled WGS sequence"/>
</dbReference>
<proteinExistence type="predicted"/>
<name>A0ABR2YWG4_9CHLO</name>
<protein>
    <submittedName>
        <fullName evidence="3">Uncharacterized protein</fullName>
    </submittedName>
</protein>
<keyword evidence="4" id="KW-1185">Reference proteome</keyword>
<sequence>MSKRIPSKPWWTVYTEPKIRQYFTTGMTLVGVAVGVYYWSILDTAAVIKEENMPGSKQLQEWKKIKADPQHGRSQAKGVEGMV</sequence>
<feature type="compositionally biased region" description="Basic and acidic residues" evidence="1">
    <location>
        <begin position="60"/>
        <end position="71"/>
    </location>
</feature>
<keyword evidence="2" id="KW-0472">Membrane</keyword>
<gene>
    <name evidence="3" type="ORF">WJX75_009325</name>
</gene>
<keyword evidence="2" id="KW-1133">Transmembrane helix</keyword>
<reference evidence="3 4" key="1">
    <citation type="journal article" date="2024" name="Nat. Commun.">
        <title>Phylogenomics reveals the evolutionary origins of lichenization in chlorophyte algae.</title>
        <authorList>
            <person name="Puginier C."/>
            <person name="Libourel C."/>
            <person name="Otte J."/>
            <person name="Skaloud P."/>
            <person name="Haon M."/>
            <person name="Grisel S."/>
            <person name="Petersen M."/>
            <person name="Berrin J.G."/>
            <person name="Delaux P.M."/>
            <person name="Dal Grande F."/>
            <person name="Keller J."/>
        </authorList>
    </citation>
    <scope>NUCLEOTIDE SEQUENCE [LARGE SCALE GENOMIC DNA]</scope>
    <source>
        <strain evidence="3 4">SAG 216-7</strain>
    </source>
</reference>
<evidence type="ECO:0000256" key="2">
    <source>
        <dbReference type="SAM" id="Phobius"/>
    </source>
</evidence>
<evidence type="ECO:0000256" key="1">
    <source>
        <dbReference type="SAM" id="MobiDB-lite"/>
    </source>
</evidence>
<evidence type="ECO:0000313" key="3">
    <source>
        <dbReference type="EMBL" id="KAK9916148.1"/>
    </source>
</evidence>
<organism evidence="3 4">
    <name type="scientific">Coccomyxa subellipsoidea</name>
    <dbReference type="NCBI Taxonomy" id="248742"/>
    <lineage>
        <taxon>Eukaryota</taxon>
        <taxon>Viridiplantae</taxon>
        <taxon>Chlorophyta</taxon>
        <taxon>core chlorophytes</taxon>
        <taxon>Trebouxiophyceae</taxon>
        <taxon>Trebouxiophyceae incertae sedis</taxon>
        <taxon>Coccomyxaceae</taxon>
        <taxon>Coccomyxa</taxon>
    </lineage>
</organism>
<accession>A0ABR2YWG4</accession>
<evidence type="ECO:0000313" key="4">
    <source>
        <dbReference type="Proteomes" id="UP001491310"/>
    </source>
</evidence>
<feature type="transmembrane region" description="Helical" evidence="2">
    <location>
        <begin position="21"/>
        <end position="39"/>
    </location>
</feature>
<keyword evidence="2" id="KW-0812">Transmembrane</keyword>